<dbReference type="Proteomes" id="UP000294937">
    <property type="component" value="Unassembled WGS sequence"/>
</dbReference>
<dbReference type="OrthoDB" id="2991087at2"/>
<dbReference type="RefSeq" id="WP_131924439.1">
    <property type="nucleotide sequence ID" value="NZ_SMAG01000003.1"/>
</dbReference>
<name>A0A4V2UVA8_9BACL</name>
<keyword evidence="2" id="KW-1185">Reference proteome</keyword>
<evidence type="ECO:0000313" key="2">
    <source>
        <dbReference type="Proteomes" id="UP000294937"/>
    </source>
</evidence>
<dbReference type="EMBL" id="SMAG01000003">
    <property type="protein sequence ID" value="TCS95087.1"/>
    <property type="molecule type" value="Genomic_DNA"/>
</dbReference>
<gene>
    <name evidence="1" type="ORF">EDD58_103513</name>
</gene>
<comment type="caution">
    <text evidence="1">The sequence shown here is derived from an EMBL/GenBank/DDBJ whole genome shotgun (WGS) entry which is preliminary data.</text>
</comment>
<evidence type="ECO:0000313" key="1">
    <source>
        <dbReference type="EMBL" id="TCS95087.1"/>
    </source>
</evidence>
<sequence length="61" mass="6948">MQTMKLSELVLNMTPELYELLTEVELNSDIIIQGELALLSKEDINMIIVEAMVFHSQSPLQ</sequence>
<protein>
    <submittedName>
        <fullName evidence="1">Uncharacterized protein</fullName>
    </submittedName>
</protein>
<accession>A0A4V2UVA8</accession>
<organism evidence="1 2">
    <name type="scientific">Hazenella coriacea</name>
    <dbReference type="NCBI Taxonomy" id="1179467"/>
    <lineage>
        <taxon>Bacteria</taxon>
        <taxon>Bacillati</taxon>
        <taxon>Bacillota</taxon>
        <taxon>Bacilli</taxon>
        <taxon>Bacillales</taxon>
        <taxon>Thermoactinomycetaceae</taxon>
        <taxon>Hazenella</taxon>
    </lineage>
</organism>
<reference evidence="1 2" key="1">
    <citation type="submission" date="2019-03" db="EMBL/GenBank/DDBJ databases">
        <title>Genomic Encyclopedia of Type Strains, Phase IV (KMG-IV): sequencing the most valuable type-strain genomes for metagenomic binning, comparative biology and taxonomic classification.</title>
        <authorList>
            <person name="Goeker M."/>
        </authorList>
    </citation>
    <scope>NUCLEOTIDE SEQUENCE [LARGE SCALE GENOMIC DNA]</scope>
    <source>
        <strain evidence="1 2">DSM 45707</strain>
    </source>
</reference>
<proteinExistence type="predicted"/>
<dbReference type="AlphaFoldDB" id="A0A4V2UVA8"/>